<protein>
    <submittedName>
        <fullName evidence="1">Uncharacterized protein</fullName>
    </submittedName>
</protein>
<proteinExistence type="predicted"/>
<sequence>GDNIMNIGDTYIIRIDVEGKIYTYTGKIISEDDNFVTFIDKYNNTFSYNKNKILSFEVVK</sequence>
<comment type="caution">
    <text evidence="1">The sequence shown here is derived from an EMBL/GenBank/DDBJ whole genome shotgun (WGS) entry which is preliminary data.</text>
</comment>
<evidence type="ECO:0000313" key="1">
    <source>
        <dbReference type="EMBL" id="GAH81936.1"/>
    </source>
</evidence>
<reference evidence="1" key="1">
    <citation type="journal article" date="2014" name="Front. Microbiol.">
        <title>High frequency of phylogenetically diverse reductive dehalogenase-homologous genes in deep subseafloor sedimentary metagenomes.</title>
        <authorList>
            <person name="Kawai M."/>
            <person name="Futagami T."/>
            <person name="Toyoda A."/>
            <person name="Takaki Y."/>
            <person name="Nishi S."/>
            <person name="Hori S."/>
            <person name="Arai W."/>
            <person name="Tsubouchi T."/>
            <person name="Morono Y."/>
            <person name="Uchiyama I."/>
            <person name="Ito T."/>
            <person name="Fujiyama A."/>
            <person name="Inagaki F."/>
            <person name="Takami H."/>
        </authorList>
    </citation>
    <scope>NUCLEOTIDE SEQUENCE</scope>
    <source>
        <strain evidence="1">Expedition CK06-06</strain>
    </source>
</reference>
<dbReference type="EMBL" id="BARU01039513">
    <property type="protein sequence ID" value="GAH81936.1"/>
    <property type="molecule type" value="Genomic_DNA"/>
</dbReference>
<accession>X1IHQ0</accession>
<gene>
    <name evidence="1" type="ORF">S03H2_61234</name>
</gene>
<dbReference type="AlphaFoldDB" id="X1IHQ0"/>
<name>X1IHQ0_9ZZZZ</name>
<organism evidence="1">
    <name type="scientific">marine sediment metagenome</name>
    <dbReference type="NCBI Taxonomy" id="412755"/>
    <lineage>
        <taxon>unclassified sequences</taxon>
        <taxon>metagenomes</taxon>
        <taxon>ecological metagenomes</taxon>
    </lineage>
</organism>
<feature type="non-terminal residue" evidence="1">
    <location>
        <position position="1"/>
    </location>
</feature>